<organism evidence="2 3">
    <name type="scientific">Pseudacidovorax intermedius</name>
    <dbReference type="NCBI Taxonomy" id="433924"/>
    <lineage>
        <taxon>Bacteria</taxon>
        <taxon>Pseudomonadati</taxon>
        <taxon>Pseudomonadota</taxon>
        <taxon>Betaproteobacteria</taxon>
        <taxon>Burkholderiales</taxon>
        <taxon>Comamonadaceae</taxon>
        <taxon>Pseudacidovorax</taxon>
    </lineage>
</organism>
<evidence type="ECO:0000313" key="3">
    <source>
        <dbReference type="Proteomes" id="UP000255265"/>
    </source>
</evidence>
<protein>
    <submittedName>
        <fullName evidence="2">Enoyl-CoA hydratase/carnithine racemase</fullName>
    </submittedName>
</protein>
<dbReference type="SUPFAM" id="SSF52096">
    <property type="entry name" value="ClpP/crotonase"/>
    <property type="match status" value="1"/>
</dbReference>
<gene>
    <name evidence="2" type="ORF">DFR41_105322</name>
</gene>
<dbReference type="EMBL" id="QQAV01000005">
    <property type="protein sequence ID" value="RDI24407.1"/>
    <property type="molecule type" value="Genomic_DNA"/>
</dbReference>
<dbReference type="Pfam" id="PF00378">
    <property type="entry name" value="ECH_1"/>
    <property type="match status" value="1"/>
</dbReference>
<dbReference type="PANTHER" id="PTHR43459:SF1">
    <property type="entry name" value="EG:BACN32G11.4 PROTEIN"/>
    <property type="match status" value="1"/>
</dbReference>
<dbReference type="GO" id="GO:0003824">
    <property type="term" value="F:catalytic activity"/>
    <property type="evidence" value="ECO:0007669"/>
    <property type="project" value="InterPro"/>
</dbReference>
<reference evidence="2 3" key="1">
    <citation type="submission" date="2018-07" db="EMBL/GenBank/DDBJ databases">
        <title>Genomic Encyclopedia of Type Strains, Phase IV (KMG-IV): sequencing the most valuable type-strain genomes for metagenomic binning, comparative biology and taxonomic classification.</title>
        <authorList>
            <person name="Goeker M."/>
        </authorList>
    </citation>
    <scope>NUCLEOTIDE SEQUENCE [LARGE SCALE GENOMIC DNA]</scope>
    <source>
        <strain evidence="2 3">DSM 21352</strain>
    </source>
</reference>
<dbReference type="InterPro" id="IPR001753">
    <property type="entry name" value="Enoyl-CoA_hydra/iso"/>
</dbReference>
<dbReference type="InterPro" id="IPR029045">
    <property type="entry name" value="ClpP/crotonase-like_dom_sf"/>
</dbReference>
<dbReference type="AlphaFoldDB" id="A0A370FJM0"/>
<dbReference type="PROSITE" id="PS00166">
    <property type="entry name" value="ENOYL_COA_HYDRATASE"/>
    <property type="match status" value="1"/>
</dbReference>
<name>A0A370FJM0_9BURK</name>
<dbReference type="RefSeq" id="WP_114803349.1">
    <property type="nucleotide sequence ID" value="NZ_QQAV01000005.1"/>
</dbReference>
<evidence type="ECO:0000313" key="2">
    <source>
        <dbReference type="EMBL" id="RDI24407.1"/>
    </source>
</evidence>
<dbReference type="CDD" id="cd06558">
    <property type="entry name" value="crotonase-like"/>
    <property type="match status" value="1"/>
</dbReference>
<proteinExistence type="inferred from homology"/>
<dbReference type="Gene3D" id="3.90.226.10">
    <property type="entry name" value="2-enoyl-CoA Hydratase, Chain A, domain 1"/>
    <property type="match status" value="1"/>
</dbReference>
<keyword evidence="3" id="KW-1185">Reference proteome</keyword>
<evidence type="ECO:0000256" key="1">
    <source>
        <dbReference type="RuleBase" id="RU003707"/>
    </source>
</evidence>
<accession>A0A370FJM0</accession>
<dbReference type="Proteomes" id="UP000255265">
    <property type="component" value="Unassembled WGS sequence"/>
</dbReference>
<comment type="similarity">
    <text evidence="1">Belongs to the enoyl-CoA hydratase/isomerase family.</text>
</comment>
<sequence length="271" mass="28314">MSGASDLHVGREAAALVLTLDRPGSRNALSPALADALTAALREAQQDDAVRSVVLAGAGGDFCAGGDLKAMADSGPRTAEQRLAGMQRYRALAETLLGLDKPLIAAVDGVAFGAGLSLALTADIVLVSRRVRLAMAFQRVGMVPDLGAWYTLPRVVGLQRAKELIFSAREFGADEARQMGLALEVLAPAALLPRALAVAQSFSGASPVAMRLSKRALQASLQSGLCAMLDLEVLSNPVVAASDYVAEAVRRFAHKEPAQFQWPTPPSSNDA</sequence>
<dbReference type="OrthoDB" id="5291143at2"/>
<dbReference type="PANTHER" id="PTHR43459">
    <property type="entry name" value="ENOYL-COA HYDRATASE"/>
    <property type="match status" value="1"/>
</dbReference>
<comment type="caution">
    <text evidence="2">The sequence shown here is derived from an EMBL/GenBank/DDBJ whole genome shotgun (WGS) entry which is preliminary data.</text>
</comment>
<dbReference type="InterPro" id="IPR018376">
    <property type="entry name" value="Enoyl-CoA_hyd/isom_CS"/>
</dbReference>